<evidence type="ECO:0000313" key="10">
    <source>
        <dbReference type="Proteomes" id="UP000037854"/>
    </source>
</evidence>
<keyword evidence="4 7" id="KW-0812">Transmembrane</keyword>
<proteinExistence type="inferred from homology"/>
<evidence type="ECO:0000256" key="2">
    <source>
        <dbReference type="ARBA" id="ARBA00006448"/>
    </source>
</evidence>
<feature type="domain" description="YetF C-terminal" evidence="8">
    <location>
        <begin position="90"/>
        <end position="222"/>
    </location>
</feature>
<evidence type="ECO:0000256" key="1">
    <source>
        <dbReference type="ARBA" id="ARBA00004651"/>
    </source>
</evidence>
<dbReference type="PANTHER" id="PTHR34582:SF5">
    <property type="entry name" value="UPF0702 TRANSMEMBRANE PROTEIN YETF"/>
    <property type="match status" value="1"/>
</dbReference>
<reference evidence="9 10" key="1">
    <citation type="submission" date="2015-07" db="EMBL/GenBank/DDBJ databases">
        <title>High-quality draft genome sequence of Oceanobacillus caeni HM6, a bacillus isolated from a human feces.</title>
        <authorList>
            <person name="Kumar J."/>
            <person name="Verma M.K."/>
            <person name="Pandey R."/>
            <person name="Bhambi M."/>
            <person name="Chauhan N."/>
        </authorList>
    </citation>
    <scope>NUCLEOTIDE SEQUENCE [LARGE SCALE GENOMIC DNA]</scope>
    <source>
        <strain evidence="9 10">HM6</strain>
    </source>
</reference>
<feature type="transmembrane region" description="Helical" evidence="7">
    <location>
        <begin position="12"/>
        <end position="29"/>
    </location>
</feature>
<keyword evidence="6 7" id="KW-0472">Membrane</keyword>
<keyword evidence="10" id="KW-1185">Reference proteome</keyword>
<evidence type="ECO:0000256" key="6">
    <source>
        <dbReference type="ARBA" id="ARBA00023136"/>
    </source>
</evidence>
<dbReference type="PANTHER" id="PTHR34582">
    <property type="entry name" value="UPF0702 TRANSMEMBRANE PROTEIN YCAP"/>
    <property type="match status" value="1"/>
</dbReference>
<evidence type="ECO:0000256" key="7">
    <source>
        <dbReference type="SAM" id="Phobius"/>
    </source>
</evidence>
<name>A0ABR5MJ90_9BACI</name>
<evidence type="ECO:0000256" key="3">
    <source>
        <dbReference type="ARBA" id="ARBA00022475"/>
    </source>
</evidence>
<dbReference type="Pfam" id="PF04239">
    <property type="entry name" value="DUF421"/>
    <property type="match status" value="1"/>
</dbReference>
<accession>A0ABR5MJ90</accession>
<sequence length="234" mass="26487">MDFFHGQETLTAMQWVLRAVVSYFFMLIITKLMGQRSISQLNLLDFAIAVIIGNIIAHPLSDEGLGLKGAMITMGSLVILYVSSVFIVLKSKYIRKFVLPNPMPLIKNGQFVYKNLAKARISVDYILSEARKENIDDLKKLSLALWEPNGTISFFVSPNYQAITRGDLNILTKPFDFPKVVIREGNIEKSVLQQAGKEESWLLSALKTNHNVVLEDVLLATIDKSYQLKVFLYR</sequence>
<dbReference type="InterPro" id="IPR023090">
    <property type="entry name" value="UPF0702_alpha/beta_dom_sf"/>
</dbReference>
<dbReference type="EMBL" id="LGTK01000026">
    <property type="protein sequence ID" value="KPH75152.1"/>
    <property type="molecule type" value="Genomic_DNA"/>
</dbReference>
<dbReference type="InterPro" id="IPR007353">
    <property type="entry name" value="DUF421"/>
</dbReference>
<feature type="transmembrane region" description="Helical" evidence="7">
    <location>
        <begin position="41"/>
        <end position="57"/>
    </location>
</feature>
<dbReference type="RefSeq" id="WP_047185711.1">
    <property type="nucleotide sequence ID" value="NZ_JAHHXM010000028.1"/>
</dbReference>
<evidence type="ECO:0000313" key="9">
    <source>
        <dbReference type="EMBL" id="KPH75152.1"/>
    </source>
</evidence>
<protein>
    <submittedName>
        <fullName evidence="9">Membrane protein</fullName>
    </submittedName>
</protein>
<keyword evidence="3" id="KW-1003">Cell membrane</keyword>
<comment type="caution">
    <text evidence="9">The sequence shown here is derived from an EMBL/GenBank/DDBJ whole genome shotgun (WGS) entry which is preliminary data.</text>
</comment>
<feature type="transmembrane region" description="Helical" evidence="7">
    <location>
        <begin position="69"/>
        <end position="89"/>
    </location>
</feature>
<comment type="similarity">
    <text evidence="2">Belongs to the UPF0702 family.</text>
</comment>
<evidence type="ECO:0000256" key="4">
    <source>
        <dbReference type="ARBA" id="ARBA00022692"/>
    </source>
</evidence>
<dbReference type="Proteomes" id="UP000037854">
    <property type="component" value="Unassembled WGS sequence"/>
</dbReference>
<comment type="subcellular location">
    <subcellularLocation>
        <location evidence="1">Cell membrane</location>
        <topology evidence="1">Multi-pass membrane protein</topology>
    </subcellularLocation>
</comment>
<dbReference type="Gene3D" id="3.30.240.20">
    <property type="entry name" value="bsu07140 like domains"/>
    <property type="match status" value="2"/>
</dbReference>
<evidence type="ECO:0000256" key="5">
    <source>
        <dbReference type="ARBA" id="ARBA00022989"/>
    </source>
</evidence>
<evidence type="ECO:0000259" key="8">
    <source>
        <dbReference type="Pfam" id="PF04239"/>
    </source>
</evidence>
<gene>
    <name evidence="9" type="ORF">AFL42_09090</name>
</gene>
<organism evidence="9 10">
    <name type="scientific">Oceanobacillus caeni</name>
    <dbReference type="NCBI Taxonomy" id="405946"/>
    <lineage>
        <taxon>Bacteria</taxon>
        <taxon>Bacillati</taxon>
        <taxon>Bacillota</taxon>
        <taxon>Bacilli</taxon>
        <taxon>Bacillales</taxon>
        <taxon>Bacillaceae</taxon>
        <taxon>Oceanobacillus</taxon>
    </lineage>
</organism>
<keyword evidence="5 7" id="KW-1133">Transmembrane helix</keyword>